<evidence type="ECO:0000313" key="3">
    <source>
        <dbReference type="Proteomes" id="UP000306628"/>
    </source>
</evidence>
<dbReference type="Pfam" id="PF11338">
    <property type="entry name" value="DUF3140"/>
    <property type="match status" value="1"/>
</dbReference>
<proteinExistence type="predicted"/>
<accession>A0A5S4GRM2</accession>
<gene>
    <name evidence="2" type="ORF">ETD85_13695</name>
</gene>
<organism evidence="2 3">
    <name type="scientific">Nonomuraea zeae</name>
    <dbReference type="NCBI Taxonomy" id="1642303"/>
    <lineage>
        <taxon>Bacteria</taxon>
        <taxon>Bacillati</taxon>
        <taxon>Actinomycetota</taxon>
        <taxon>Actinomycetes</taxon>
        <taxon>Streptosporangiales</taxon>
        <taxon>Streptosporangiaceae</taxon>
        <taxon>Nonomuraea</taxon>
    </lineage>
</organism>
<dbReference type="PANTHER" id="PTHR40630:SF1">
    <property type="entry name" value="DNA-BINDING PROTEIN"/>
    <property type="match status" value="1"/>
</dbReference>
<dbReference type="Proteomes" id="UP000306628">
    <property type="component" value="Unassembled WGS sequence"/>
</dbReference>
<keyword evidence="3" id="KW-1185">Reference proteome</keyword>
<reference evidence="2 3" key="1">
    <citation type="submission" date="2019-05" db="EMBL/GenBank/DDBJ databases">
        <title>Draft genome sequence of Nonomuraea zeae DSM 100528.</title>
        <authorList>
            <person name="Saricaoglu S."/>
            <person name="Isik K."/>
        </authorList>
    </citation>
    <scope>NUCLEOTIDE SEQUENCE [LARGE SCALE GENOMIC DNA]</scope>
    <source>
        <strain evidence="2 3">DSM 100528</strain>
    </source>
</reference>
<protein>
    <submittedName>
        <fullName evidence="2">DUF3140 domain-containing protein</fullName>
    </submittedName>
</protein>
<dbReference type="EMBL" id="VCKX01000033">
    <property type="protein sequence ID" value="TMR35469.1"/>
    <property type="molecule type" value="Genomic_DNA"/>
</dbReference>
<evidence type="ECO:0000313" key="2">
    <source>
        <dbReference type="EMBL" id="TMR35469.1"/>
    </source>
</evidence>
<dbReference type="PANTHER" id="PTHR40630">
    <property type="entry name" value="POSSIBLE DNA-BINDING PROTEIN"/>
    <property type="match status" value="1"/>
</dbReference>
<dbReference type="RefSeq" id="WP_138690057.1">
    <property type="nucleotide sequence ID" value="NZ_JBHSAZ010000081.1"/>
</dbReference>
<evidence type="ECO:0000256" key="1">
    <source>
        <dbReference type="SAM" id="MobiDB-lite"/>
    </source>
</evidence>
<comment type="caution">
    <text evidence="2">The sequence shown here is derived from an EMBL/GenBank/DDBJ whole genome shotgun (WGS) entry which is preliminary data.</text>
</comment>
<name>A0A5S4GRM2_9ACTN</name>
<sequence length="105" mass="11908">MTEGFDNDLLWDEFHRVVNMNSEELRAFLLADASDEEGFPPDPDLGIDELGRAVLHILGKRKGDLTKVDVEVMRQVMDLVETMGDRTDDESRHELMSVGHDPLRG</sequence>
<dbReference type="InterPro" id="IPR021487">
    <property type="entry name" value="DUF3140"/>
</dbReference>
<dbReference type="AlphaFoldDB" id="A0A5S4GRM2"/>
<feature type="region of interest" description="Disordered" evidence="1">
    <location>
        <begin position="83"/>
        <end position="105"/>
    </location>
</feature>
<dbReference type="OrthoDB" id="513524at2"/>